<dbReference type="Gene3D" id="1.10.10.60">
    <property type="entry name" value="Homeodomain-like"/>
    <property type="match status" value="1"/>
</dbReference>
<name>A0A7T0KE33_9CORY</name>
<evidence type="ECO:0000313" key="6">
    <source>
        <dbReference type="Proteomes" id="UP000594681"/>
    </source>
</evidence>
<dbReference type="RefSeq" id="WP_165009913.1">
    <property type="nucleotide sequence ID" value="NZ_CP064954.1"/>
</dbReference>
<evidence type="ECO:0000313" key="5">
    <source>
        <dbReference type="EMBL" id="QPK79085.1"/>
    </source>
</evidence>
<dbReference type="Gene3D" id="1.10.357.10">
    <property type="entry name" value="Tetracycline Repressor, domain 2"/>
    <property type="match status" value="1"/>
</dbReference>
<keyword evidence="6" id="KW-1185">Reference proteome</keyword>
<dbReference type="InterPro" id="IPR001647">
    <property type="entry name" value="HTH_TetR"/>
</dbReference>
<dbReference type="KEGG" id="cliz:G7Y31_11440"/>
<dbReference type="SUPFAM" id="SSF46689">
    <property type="entry name" value="Homeodomain-like"/>
    <property type="match status" value="1"/>
</dbReference>
<dbReference type="Pfam" id="PF00440">
    <property type="entry name" value="TetR_N"/>
    <property type="match status" value="1"/>
</dbReference>
<accession>A0A7T0KE33</accession>
<feature type="domain" description="HTH tetR-type" evidence="4">
    <location>
        <begin position="16"/>
        <end position="76"/>
    </location>
</feature>
<dbReference type="EMBL" id="CP064954">
    <property type="protein sequence ID" value="QPK79085.1"/>
    <property type="molecule type" value="Genomic_DNA"/>
</dbReference>
<organism evidence="5 6">
    <name type="scientific">Corynebacterium lizhenjunii</name>
    <dbReference type="NCBI Taxonomy" id="2709394"/>
    <lineage>
        <taxon>Bacteria</taxon>
        <taxon>Bacillati</taxon>
        <taxon>Actinomycetota</taxon>
        <taxon>Actinomycetes</taxon>
        <taxon>Mycobacteriales</taxon>
        <taxon>Corynebacteriaceae</taxon>
        <taxon>Corynebacterium</taxon>
    </lineage>
</organism>
<evidence type="ECO:0000259" key="4">
    <source>
        <dbReference type="PROSITE" id="PS50977"/>
    </source>
</evidence>
<protein>
    <submittedName>
        <fullName evidence="5">TetR family transcriptional regulator</fullName>
    </submittedName>
</protein>
<keyword evidence="1 2" id="KW-0238">DNA-binding</keyword>
<evidence type="ECO:0000256" key="2">
    <source>
        <dbReference type="PROSITE-ProRule" id="PRU00335"/>
    </source>
</evidence>
<evidence type="ECO:0000256" key="3">
    <source>
        <dbReference type="SAM" id="MobiDB-lite"/>
    </source>
</evidence>
<dbReference type="Proteomes" id="UP000594681">
    <property type="component" value="Chromosome"/>
</dbReference>
<sequence>MTKGAAQKKMGRRAGAPAREDILEAACQRFSEVGYESTTIRAVATQAGVDPALVMHYFTNKEGLFNAVVSTLHVLPEELAHVRNLRDLLVMYFGLWEDPHMGPRLRAVVRSGVGSDRATGLLREFITGEILTALERSPFAGVIENVSRAQTRGGDVPGSGAPGGESADGAAQGLPERLPFLGSMLLGVAISRYIVGVPAVAQPSLEELADTLLPGVEALFKS</sequence>
<dbReference type="PANTHER" id="PTHR30055:SF226">
    <property type="entry name" value="HTH-TYPE TRANSCRIPTIONAL REGULATOR PKSA"/>
    <property type="match status" value="1"/>
</dbReference>
<reference evidence="5 6" key="1">
    <citation type="submission" date="2020-11" db="EMBL/GenBank/DDBJ databases">
        <title>Corynebacterium sp. ZJ-599.</title>
        <authorList>
            <person name="Zhou J."/>
        </authorList>
    </citation>
    <scope>NUCLEOTIDE SEQUENCE [LARGE SCALE GENOMIC DNA]</scope>
    <source>
        <strain evidence="5 6">ZJ-599</strain>
    </source>
</reference>
<evidence type="ECO:0000256" key="1">
    <source>
        <dbReference type="ARBA" id="ARBA00023125"/>
    </source>
</evidence>
<dbReference type="GO" id="GO:0003700">
    <property type="term" value="F:DNA-binding transcription factor activity"/>
    <property type="evidence" value="ECO:0007669"/>
    <property type="project" value="TreeGrafter"/>
</dbReference>
<dbReference type="PRINTS" id="PR00455">
    <property type="entry name" value="HTHTETR"/>
</dbReference>
<feature type="DNA-binding region" description="H-T-H motif" evidence="2">
    <location>
        <begin position="39"/>
        <end position="58"/>
    </location>
</feature>
<dbReference type="GO" id="GO:0000976">
    <property type="term" value="F:transcription cis-regulatory region binding"/>
    <property type="evidence" value="ECO:0007669"/>
    <property type="project" value="TreeGrafter"/>
</dbReference>
<dbReference type="SUPFAM" id="SSF48498">
    <property type="entry name" value="Tetracyclin repressor-like, C-terminal domain"/>
    <property type="match status" value="2"/>
</dbReference>
<gene>
    <name evidence="5" type="ORF">G7Y31_11440</name>
</gene>
<dbReference type="PANTHER" id="PTHR30055">
    <property type="entry name" value="HTH-TYPE TRANSCRIPTIONAL REGULATOR RUTR"/>
    <property type="match status" value="1"/>
</dbReference>
<dbReference type="PROSITE" id="PS50977">
    <property type="entry name" value="HTH_TETR_2"/>
    <property type="match status" value="1"/>
</dbReference>
<dbReference type="InterPro" id="IPR009057">
    <property type="entry name" value="Homeodomain-like_sf"/>
</dbReference>
<dbReference type="InterPro" id="IPR050109">
    <property type="entry name" value="HTH-type_TetR-like_transc_reg"/>
</dbReference>
<dbReference type="AlphaFoldDB" id="A0A7T0KE33"/>
<feature type="region of interest" description="Disordered" evidence="3">
    <location>
        <begin position="150"/>
        <end position="169"/>
    </location>
</feature>
<dbReference type="InterPro" id="IPR036271">
    <property type="entry name" value="Tet_transcr_reg_TetR-rel_C_sf"/>
</dbReference>
<proteinExistence type="predicted"/>